<accession>A0A4R8ZFV0</accession>
<proteinExistence type="predicted"/>
<dbReference type="AlphaFoldDB" id="A0A4R8ZFV0"/>
<dbReference type="RefSeq" id="WP_134572111.1">
    <property type="nucleotide sequence ID" value="NZ_SOGT01000008.1"/>
</dbReference>
<keyword evidence="2" id="KW-1185">Reference proteome</keyword>
<gene>
    <name evidence="1" type="ORF">E3T27_07605</name>
</gene>
<reference evidence="1 2" key="1">
    <citation type="submission" date="2019-03" db="EMBL/GenBank/DDBJ databases">
        <title>Genomics of glacier-inhabiting Cryobacterium strains.</title>
        <authorList>
            <person name="Liu Q."/>
            <person name="Xin Y.-H."/>
        </authorList>
    </citation>
    <scope>NUCLEOTIDE SEQUENCE [LARGE SCALE GENOMIC DNA]</scope>
    <source>
        <strain evidence="1 2">TMT1-1</strain>
    </source>
</reference>
<sequence length="142" mass="16172">MTIITSPTTSQEFDRRGFNTDGIHRVTETIFNTRVRTREGESPRQYGERIATEQGLSPTDSRWKVAIASVALRAGLRRGYAIHVWQEKEGDYLKLRVTGNSLPLEMSLWVGDGEEPLIGTPPVRLIPTIESFVQDFTRQRVR</sequence>
<comment type="caution">
    <text evidence="1">The sequence shown here is derived from an EMBL/GenBank/DDBJ whole genome shotgun (WGS) entry which is preliminary data.</text>
</comment>
<dbReference type="EMBL" id="SOGT01000008">
    <property type="protein sequence ID" value="TFD26628.1"/>
    <property type="molecule type" value="Genomic_DNA"/>
</dbReference>
<name>A0A4R8ZFV0_9MICO</name>
<organism evidence="1 2">
    <name type="scientific">Cryobacterium lyxosi</name>
    <dbReference type="NCBI Taxonomy" id="1259228"/>
    <lineage>
        <taxon>Bacteria</taxon>
        <taxon>Bacillati</taxon>
        <taxon>Actinomycetota</taxon>
        <taxon>Actinomycetes</taxon>
        <taxon>Micrococcales</taxon>
        <taxon>Microbacteriaceae</taxon>
        <taxon>Cryobacterium</taxon>
    </lineage>
</organism>
<protein>
    <submittedName>
        <fullName evidence="1">Uncharacterized protein</fullName>
    </submittedName>
</protein>
<evidence type="ECO:0000313" key="2">
    <source>
        <dbReference type="Proteomes" id="UP000298424"/>
    </source>
</evidence>
<evidence type="ECO:0000313" key="1">
    <source>
        <dbReference type="EMBL" id="TFD26628.1"/>
    </source>
</evidence>
<dbReference type="Proteomes" id="UP000298424">
    <property type="component" value="Unassembled WGS sequence"/>
</dbReference>